<accession>A0A8E0S9E0</accession>
<dbReference type="Pfam" id="PF10274">
    <property type="entry name" value="ParcG"/>
    <property type="match status" value="1"/>
</dbReference>
<comment type="caution">
    <text evidence="1">The sequence shown here is derived from an EMBL/GenBank/DDBJ whole genome shotgun (WGS) entry which is preliminary data.</text>
</comment>
<reference evidence="1" key="1">
    <citation type="submission" date="2019-05" db="EMBL/GenBank/DDBJ databases">
        <title>Annotation for the trematode Fasciolopsis buski.</title>
        <authorList>
            <person name="Choi Y.-J."/>
        </authorList>
    </citation>
    <scope>NUCLEOTIDE SEQUENCE</scope>
    <source>
        <strain evidence="1">HT</strain>
        <tissue evidence="1">Whole worm</tissue>
    </source>
</reference>
<dbReference type="InterPro" id="IPR019399">
    <property type="entry name" value="Parkin_co-regulated_protein"/>
</dbReference>
<name>A0A8E0S9E0_9TREM</name>
<dbReference type="GO" id="GO:0030544">
    <property type="term" value="F:Hsp70 protein binding"/>
    <property type="evidence" value="ECO:0007669"/>
    <property type="project" value="TreeGrafter"/>
</dbReference>
<dbReference type="AlphaFoldDB" id="A0A8E0S9E0"/>
<keyword evidence="2" id="KW-1185">Reference proteome</keyword>
<proteinExistence type="predicted"/>
<dbReference type="Proteomes" id="UP000728185">
    <property type="component" value="Unassembled WGS sequence"/>
</dbReference>
<dbReference type="OrthoDB" id="5954824at2759"/>
<dbReference type="PANTHER" id="PTHR21207:SF2">
    <property type="entry name" value="PARKIN COREGULATED GENE PROTEIN"/>
    <property type="match status" value="1"/>
</dbReference>
<sequence length="241" mass="27728">MPRRYPLLGIEDAQPVKAERAFTTKAEQEIWDIGCPTKERVTVPAGISEFRRNLHNGKYPFTPDHSSPNSVPRLAWATEIQNLDYTLLIPELIEGLTDREKAMNTVALTAITDLLKHGPVERIIDSLPTFTIAAKKAMDFNNVDINRQVVEVIKRFCKIQPGIGPDLAFYMRELLDPLNYYFEKPCNQNDQIVYKENLHPDIYDSIDEMIKLFLHISGPEIDTAERNIKRAIPTYQINREF</sequence>
<organism evidence="1 2">
    <name type="scientific">Fasciolopsis buskii</name>
    <dbReference type="NCBI Taxonomy" id="27845"/>
    <lineage>
        <taxon>Eukaryota</taxon>
        <taxon>Metazoa</taxon>
        <taxon>Spiralia</taxon>
        <taxon>Lophotrochozoa</taxon>
        <taxon>Platyhelminthes</taxon>
        <taxon>Trematoda</taxon>
        <taxon>Digenea</taxon>
        <taxon>Plagiorchiida</taxon>
        <taxon>Echinostomata</taxon>
        <taxon>Echinostomatoidea</taxon>
        <taxon>Fasciolidae</taxon>
        <taxon>Fasciolopsis</taxon>
    </lineage>
</organism>
<gene>
    <name evidence="1" type="ORF">FBUS_05278</name>
</gene>
<evidence type="ECO:0000313" key="1">
    <source>
        <dbReference type="EMBL" id="KAA0200329.1"/>
    </source>
</evidence>
<protein>
    <submittedName>
        <fullName evidence="1">Parkin coregulated protein</fullName>
    </submittedName>
</protein>
<dbReference type="PANTHER" id="PTHR21207">
    <property type="entry name" value="PARKIN COREGULATED GENE PROTEIN PARK2 COREGULATED"/>
    <property type="match status" value="1"/>
</dbReference>
<evidence type="ECO:0000313" key="2">
    <source>
        <dbReference type="Proteomes" id="UP000728185"/>
    </source>
</evidence>
<dbReference type="EMBL" id="LUCM01000599">
    <property type="protein sequence ID" value="KAA0200329.1"/>
    <property type="molecule type" value="Genomic_DNA"/>
</dbReference>
<dbReference type="GO" id="GO:0051879">
    <property type="term" value="F:Hsp90 protein binding"/>
    <property type="evidence" value="ECO:0007669"/>
    <property type="project" value="TreeGrafter"/>
</dbReference>